<reference evidence="9 10" key="1">
    <citation type="submission" date="2020-08" db="EMBL/GenBank/DDBJ databases">
        <title>Genomic Encyclopedia of Type Strains, Phase IV (KMG-IV): sequencing the most valuable type-strain genomes for metagenomic binning, comparative biology and taxonomic classification.</title>
        <authorList>
            <person name="Goeker M."/>
        </authorList>
    </citation>
    <scope>NUCLEOTIDE SEQUENCE [LARGE SCALE GENOMIC DNA]</scope>
    <source>
        <strain evidence="9 10">DSM 100211</strain>
    </source>
</reference>
<feature type="transmembrane region" description="Helical" evidence="7">
    <location>
        <begin position="45"/>
        <end position="65"/>
    </location>
</feature>
<feature type="transmembrane region" description="Helical" evidence="7">
    <location>
        <begin position="269"/>
        <end position="293"/>
    </location>
</feature>
<comment type="function">
    <text evidence="7">Part of the tripartite ATP-independent periplasmic (TRAP) transport system.</text>
</comment>
<proteinExistence type="inferred from homology"/>
<evidence type="ECO:0000313" key="9">
    <source>
        <dbReference type="EMBL" id="MBB3978523.1"/>
    </source>
</evidence>
<dbReference type="GO" id="GO:0005886">
    <property type="term" value="C:plasma membrane"/>
    <property type="evidence" value="ECO:0007669"/>
    <property type="project" value="UniProtKB-SubCell"/>
</dbReference>
<comment type="caution">
    <text evidence="9">The sequence shown here is derived from an EMBL/GenBank/DDBJ whole genome shotgun (WGS) entry which is preliminary data.</text>
</comment>
<dbReference type="GO" id="GO:0022857">
    <property type="term" value="F:transmembrane transporter activity"/>
    <property type="evidence" value="ECO:0007669"/>
    <property type="project" value="UniProtKB-UniRule"/>
</dbReference>
<keyword evidence="3 7" id="KW-0997">Cell inner membrane</keyword>
<accession>A0A7W6DEX6</accession>
<feature type="transmembrane region" description="Helical" evidence="7">
    <location>
        <begin position="167"/>
        <end position="192"/>
    </location>
</feature>
<evidence type="ECO:0000256" key="6">
    <source>
        <dbReference type="ARBA" id="ARBA00023136"/>
    </source>
</evidence>
<keyword evidence="2" id="KW-1003">Cell membrane</keyword>
<evidence type="ECO:0000256" key="4">
    <source>
        <dbReference type="ARBA" id="ARBA00022692"/>
    </source>
</evidence>
<organism evidence="9 10">
    <name type="scientific">Mycoplana azooxidifex</name>
    <dbReference type="NCBI Taxonomy" id="1636188"/>
    <lineage>
        <taxon>Bacteria</taxon>
        <taxon>Pseudomonadati</taxon>
        <taxon>Pseudomonadota</taxon>
        <taxon>Alphaproteobacteria</taxon>
        <taxon>Hyphomicrobiales</taxon>
        <taxon>Rhizobiaceae</taxon>
        <taxon>Mycoplana</taxon>
    </lineage>
</organism>
<dbReference type="Pfam" id="PF06808">
    <property type="entry name" value="DctM"/>
    <property type="match status" value="1"/>
</dbReference>
<evidence type="ECO:0000256" key="5">
    <source>
        <dbReference type="ARBA" id="ARBA00022989"/>
    </source>
</evidence>
<name>A0A7W6DEX6_9HYPH</name>
<dbReference type="PANTHER" id="PTHR33362">
    <property type="entry name" value="SIALIC ACID TRAP TRANSPORTER PERMEASE PROTEIN SIAT-RELATED"/>
    <property type="match status" value="1"/>
</dbReference>
<dbReference type="Proteomes" id="UP000574761">
    <property type="component" value="Unassembled WGS sequence"/>
</dbReference>
<feature type="transmembrane region" description="Helical" evidence="7">
    <location>
        <begin position="359"/>
        <end position="385"/>
    </location>
</feature>
<dbReference type="RefSeq" id="WP_183806759.1">
    <property type="nucleotide sequence ID" value="NZ_JACIEE010000007.1"/>
</dbReference>
<feature type="transmembrane region" description="Helical" evidence="7">
    <location>
        <begin position="97"/>
        <end position="121"/>
    </location>
</feature>
<comment type="subcellular location">
    <subcellularLocation>
        <location evidence="1 7">Cell inner membrane</location>
        <topology evidence="1 7">Multi-pass membrane protein</topology>
    </subcellularLocation>
</comment>
<evidence type="ECO:0000313" key="10">
    <source>
        <dbReference type="Proteomes" id="UP000574761"/>
    </source>
</evidence>
<feature type="domain" description="TRAP C4-dicarboxylate transport system permease DctM subunit" evidence="8">
    <location>
        <begin position="6"/>
        <end position="416"/>
    </location>
</feature>
<dbReference type="NCBIfam" id="TIGR00786">
    <property type="entry name" value="dctM"/>
    <property type="match status" value="1"/>
</dbReference>
<feature type="transmembrane region" description="Helical" evidence="7">
    <location>
        <begin position="305"/>
        <end position="327"/>
    </location>
</feature>
<dbReference type="InterPro" id="IPR004681">
    <property type="entry name" value="TRAP_DctM"/>
</dbReference>
<dbReference type="AlphaFoldDB" id="A0A7W6DEX6"/>
<dbReference type="InterPro" id="IPR010656">
    <property type="entry name" value="DctM"/>
</dbReference>
<sequence length="429" mass="45604">MSTVLFASFLFTLVIGVPVAVTLGLSTLIAVLIDGRFPAMVVPQRLFAGLDSFPLLAIPFFLLAAEMMSGGRLTEVLLRFASACVGHVRGGLGHANILTMTFFSGISGSALADAAGPGALITRMMRDTGYSPGYAAAMTASAAIVGPIIPPSIIMVIYALTDNSVSVAGLFLAGIVPGLMIAGALLLTNHWISVRRNYRSLELRPTLREFVVIAWRAVPALMLPLIILGGIHTGAFTPTEASAVAVFYAWFAGRFVYRTLTIEKIPGILVRTAIMTASVMLMISTSDVFSWALTVLQVPQAISEFIVSLDLGPFGFLLAVNIFLLLFGIFMEPLPGVMILVPILAPVADAVGIDSLQFAMIVILNLTLGMITPPVGGLLFVTSVVTKVPMNALVRELWPLLGAEIVVLALLTLVPGFSTWLPNLFGYLR</sequence>
<evidence type="ECO:0000256" key="1">
    <source>
        <dbReference type="ARBA" id="ARBA00004429"/>
    </source>
</evidence>
<comment type="subunit">
    <text evidence="7">The complex comprises the extracytoplasmic solute receptor protein and the two transmembrane proteins.</text>
</comment>
<evidence type="ECO:0000259" key="8">
    <source>
        <dbReference type="Pfam" id="PF06808"/>
    </source>
</evidence>
<dbReference type="PANTHER" id="PTHR33362:SF2">
    <property type="entry name" value="TRAP TRANSPORTER LARGE PERMEASE PROTEIN"/>
    <property type="match status" value="1"/>
</dbReference>
<feature type="transmembrane region" description="Helical" evidence="7">
    <location>
        <begin position="397"/>
        <end position="421"/>
    </location>
</feature>
<evidence type="ECO:0000256" key="7">
    <source>
        <dbReference type="RuleBase" id="RU369079"/>
    </source>
</evidence>
<evidence type="ECO:0000256" key="2">
    <source>
        <dbReference type="ARBA" id="ARBA00022475"/>
    </source>
</evidence>
<feature type="transmembrane region" description="Helical" evidence="7">
    <location>
        <begin position="241"/>
        <end position="257"/>
    </location>
</feature>
<keyword evidence="5 7" id="KW-1133">Transmembrane helix</keyword>
<gene>
    <name evidence="9" type="ORF">GGQ64_003757</name>
</gene>
<keyword evidence="7" id="KW-0813">Transport</keyword>
<evidence type="ECO:0000256" key="3">
    <source>
        <dbReference type="ARBA" id="ARBA00022519"/>
    </source>
</evidence>
<dbReference type="PIRSF" id="PIRSF006066">
    <property type="entry name" value="HI0050"/>
    <property type="match status" value="1"/>
</dbReference>
<protein>
    <recommendedName>
        <fullName evidence="7">TRAP transporter large permease protein</fullName>
    </recommendedName>
</protein>
<dbReference type="EMBL" id="JACIEE010000007">
    <property type="protein sequence ID" value="MBB3978523.1"/>
    <property type="molecule type" value="Genomic_DNA"/>
</dbReference>
<feature type="transmembrane region" description="Helical" evidence="7">
    <location>
        <begin position="133"/>
        <end position="161"/>
    </location>
</feature>
<keyword evidence="10" id="KW-1185">Reference proteome</keyword>
<feature type="transmembrane region" description="Helical" evidence="7">
    <location>
        <begin position="6"/>
        <end position="33"/>
    </location>
</feature>
<feature type="transmembrane region" description="Helical" evidence="7">
    <location>
        <begin position="334"/>
        <end position="353"/>
    </location>
</feature>
<comment type="similarity">
    <text evidence="7">Belongs to the TRAP transporter large permease family.</text>
</comment>
<keyword evidence="6 7" id="KW-0472">Membrane</keyword>
<keyword evidence="4 7" id="KW-0812">Transmembrane</keyword>
<feature type="transmembrane region" description="Helical" evidence="7">
    <location>
        <begin position="213"/>
        <end position="235"/>
    </location>
</feature>